<reference evidence="2" key="2">
    <citation type="submission" date="2023-05" db="EMBL/GenBank/DDBJ databases">
        <authorList>
            <consortium name="Lawrence Berkeley National Laboratory"/>
            <person name="Steindorff A."/>
            <person name="Hensen N."/>
            <person name="Bonometti L."/>
            <person name="Westerberg I."/>
            <person name="Brannstrom I.O."/>
            <person name="Guillou S."/>
            <person name="Cros-Aarteil S."/>
            <person name="Calhoun S."/>
            <person name="Haridas S."/>
            <person name="Kuo A."/>
            <person name="Mondo S."/>
            <person name="Pangilinan J."/>
            <person name="Riley R."/>
            <person name="Labutti K."/>
            <person name="Andreopoulos B."/>
            <person name="Lipzen A."/>
            <person name="Chen C."/>
            <person name="Yanf M."/>
            <person name="Daum C."/>
            <person name="Ng V."/>
            <person name="Clum A."/>
            <person name="Ohm R."/>
            <person name="Martin F."/>
            <person name="Silar P."/>
            <person name="Natvig D."/>
            <person name="Lalanne C."/>
            <person name="Gautier V."/>
            <person name="Ament-Velasquez S.L."/>
            <person name="Kruys A."/>
            <person name="Hutchinson M.I."/>
            <person name="Powell A.J."/>
            <person name="Barry K."/>
            <person name="Miller A.N."/>
            <person name="Grigoriev I.V."/>
            <person name="Debuchy R."/>
            <person name="Gladieux P."/>
            <person name="Thoren M.H."/>
            <person name="Johannesson H."/>
        </authorList>
    </citation>
    <scope>NUCLEOTIDE SEQUENCE</scope>
    <source>
        <strain evidence="2">PSN243</strain>
    </source>
</reference>
<keyword evidence="3" id="KW-1185">Reference proteome</keyword>
<feature type="domain" description="D-serine dehydratase-like" evidence="1">
    <location>
        <begin position="14"/>
        <end position="112"/>
    </location>
</feature>
<protein>
    <submittedName>
        <fullName evidence="2">Serine dehydratase domain-containing protein</fullName>
    </submittedName>
</protein>
<name>A0AAV9G934_9PEZI</name>
<dbReference type="InterPro" id="IPR042208">
    <property type="entry name" value="D-ser_dehydrat-like_sf"/>
</dbReference>
<evidence type="ECO:0000313" key="2">
    <source>
        <dbReference type="EMBL" id="KAK4443923.1"/>
    </source>
</evidence>
<dbReference type="GO" id="GO:0008721">
    <property type="term" value="F:D-serine ammonia-lyase activity"/>
    <property type="evidence" value="ECO:0007669"/>
    <property type="project" value="TreeGrafter"/>
</dbReference>
<dbReference type="InterPro" id="IPR026956">
    <property type="entry name" value="D-ser_dehydrat-like_dom"/>
</dbReference>
<proteinExistence type="predicted"/>
<dbReference type="PANTHER" id="PTHR28004">
    <property type="entry name" value="ZGC:162816-RELATED"/>
    <property type="match status" value="1"/>
</dbReference>
<dbReference type="PANTHER" id="PTHR28004:SF2">
    <property type="entry name" value="D-SERINE DEHYDRATASE"/>
    <property type="match status" value="1"/>
</dbReference>
<dbReference type="SMART" id="SM01119">
    <property type="entry name" value="D-ser_dehydrat"/>
    <property type="match status" value="1"/>
</dbReference>
<dbReference type="Gene3D" id="2.40.37.20">
    <property type="entry name" value="D-serine dehydratase-like domain"/>
    <property type="match status" value="1"/>
</dbReference>
<accession>A0AAV9G934</accession>
<organism evidence="2 3">
    <name type="scientific">Podospora aff. communis PSN243</name>
    <dbReference type="NCBI Taxonomy" id="3040156"/>
    <lineage>
        <taxon>Eukaryota</taxon>
        <taxon>Fungi</taxon>
        <taxon>Dikarya</taxon>
        <taxon>Ascomycota</taxon>
        <taxon>Pezizomycotina</taxon>
        <taxon>Sordariomycetes</taxon>
        <taxon>Sordariomycetidae</taxon>
        <taxon>Sordariales</taxon>
        <taxon>Podosporaceae</taxon>
        <taxon>Podospora</taxon>
    </lineage>
</organism>
<evidence type="ECO:0000313" key="3">
    <source>
        <dbReference type="Proteomes" id="UP001321760"/>
    </source>
</evidence>
<gene>
    <name evidence="2" type="ORF">QBC34DRAFT_310127</name>
</gene>
<dbReference type="AlphaFoldDB" id="A0AAV9G934"/>
<dbReference type="GO" id="GO:0036088">
    <property type="term" value="P:D-serine catabolic process"/>
    <property type="evidence" value="ECO:0007669"/>
    <property type="project" value="TreeGrafter"/>
</dbReference>
<dbReference type="Proteomes" id="UP001321760">
    <property type="component" value="Unassembled WGS sequence"/>
</dbReference>
<dbReference type="EMBL" id="MU865985">
    <property type="protein sequence ID" value="KAK4443923.1"/>
    <property type="molecule type" value="Genomic_DNA"/>
</dbReference>
<dbReference type="InterPro" id="IPR051466">
    <property type="entry name" value="D-amino_acid_metab_enzyme"/>
</dbReference>
<evidence type="ECO:0000259" key="1">
    <source>
        <dbReference type="SMART" id="SM01119"/>
    </source>
</evidence>
<comment type="caution">
    <text evidence="2">The sequence shown here is derived from an EMBL/GenBank/DDBJ whole genome shotgun (WGS) entry which is preliminary data.</text>
</comment>
<sequence length="127" mass="14134">MQVGTGSVGLEDQAVRVVAEVCSVYPERNEALINAGVLALSKETSGFPGYGTIIGHPGWYVRDVSQEHGIVSVQDNSQERVEESFKVGDKLLMYISHSCITAAAYPYYCVVDQNDVVTEIWHPWKRW</sequence>
<reference evidence="2" key="1">
    <citation type="journal article" date="2023" name="Mol. Phylogenet. Evol.">
        <title>Genome-scale phylogeny and comparative genomics of the fungal order Sordariales.</title>
        <authorList>
            <person name="Hensen N."/>
            <person name="Bonometti L."/>
            <person name="Westerberg I."/>
            <person name="Brannstrom I.O."/>
            <person name="Guillou S."/>
            <person name="Cros-Aarteil S."/>
            <person name="Calhoun S."/>
            <person name="Haridas S."/>
            <person name="Kuo A."/>
            <person name="Mondo S."/>
            <person name="Pangilinan J."/>
            <person name="Riley R."/>
            <person name="LaButti K."/>
            <person name="Andreopoulos B."/>
            <person name="Lipzen A."/>
            <person name="Chen C."/>
            <person name="Yan M."/>
            <person name="Daum C."/>
            <person name="Ng V."/>
            <person name="Clum A."/>
            <person name="Steindorff A."/>
            <person name="Ohm R.A."/>
            <person name="Martin F."/>
            <person name="Silar P."/>
            <person name="Natvig D.O."/>
            <person name="Lalanne C."/>
            <person name="Gautier V."/>
            <person name="Ament-Velasquez S.L."/>
            <person name="Kruys A."/>
            <person name="Hutchinson M.I."/>
            <person name="Powell A.J."/>
            <person name="Barry K."/>
            <person name="Miller A.N."/>
            <person name="Grigoriev I.V."/>
            <person name="Debuchy R."/>
            <person name="Gladieux P."/>
            <person name="Hiltunen Thoren M."/>
            <person name="Johannesson H."/>
        </authorList>
    </citation>
    <scope>NUCLEOTIDE SEQUENCE</scope>
    <source>
        <strain evidence="2">PSN243</strain>
    </source>
</reference>
<dbReference type="Pfam" id="PF14031">
    <property type="entry name" value="D-ser_dehydrat"/>
    <property type="match status" value="1"/>
</dbReference>